<evidence type="ECO:0000256" key="3">
    <source>
        <dbReference type="ARBA" id="ARBA00023163"/>
    </source>
</evidence>
<dbReference type="RefSeq" id="WP_007386131.1">
    <property type="nucleotide sequence ID" value="NZ_CM000951.1"/>
</dbReference>
<proteinExistence type="predicted"/>
<dbReference type="InterPro" id="IPR001647">
    <property type="entry name" value="HTH_TetR"/>
</dbReference>
<dbReference type="Pfam" id="PF16859">
    <property type="entry name" value="TetR_C_11"/>
    <property type="match status" value="1"/>
</dbReference>
<dbReference type="Gene3D" id="1.10.357.10">
    <property type="entry name" value="Tetracycline Repressor, domain 2"/>
    <property type="match status" value="1"/>
</dbReference>
<dbReference type="OrthoDB" id="9796019at2"/>
<keyword evidence="1" id="KW-0805">Transcription regulation</keyword>
<dbReference type="InterPro" id="IPR036271">
    <property type="entry name" value="Tet_transcr_reg_TetR-rel_C_sf"/>
</dbReference>
<organism evidence="6 7">
    <name type="scientific">Streptomyces sviceus (strain ATCC 29083 / DSM 924 / JCM 4929 / NBRC 13980 / NCIMB 11184 / NRRL 5439 / UC 5370)</name>
    <dbReference type="NCBI Taxonomy" id="463191"/>
    <lineage>
        <taxon>Bacteria</taxon>
        <taxon>Bacillati</taxon>
        <taxon>Actinomycetota</taxon>
        <taxon>Actinomycetes</taxon>
        <taxon>Kitasatosporales</taxon>
        <taxon>Streptomycetaceae</taxon>
        <taxon>Streptomyces</taxon>
    </lineage>
</organism>
<dbReference type="InterPro" id="IPR011075">
    <property type="entry name" value="TetR_C"/>
</dbReference>
<dbReference type="PROSITE" id="PS50977">
    <property type="entry name" value="HTH_TETR_2"/>
    <property type="match status" value="1"/>
</dbReference>
<dbReference type="eggNOG" id="COG1309">
    <property type="taxonomic scope" value="Bacteria"/>
</dbReference>
<accession>B5HSU8</accession>
<evidence type="ECO:0000256" key="1">
    <source>
        <dbReference type="ARBA" id="ARBA00023015"/>
    </source>
</evidence>
<protein>
    <submittedName>
        <fullName evidence="6">TetR-family transcriptional regulator</fullName>
    </submittedName>
</protein>
<dbReference type="GO" id="GO:0000976">
    <property type="term" value="F:transcription cis-regulatory region binding"/>
    <property type="evidence" value="ECO:0007669"/>
    <property type="project" value="TreeGrafter"/>
</dbReference>
<dbReference type="EMBL" id="CM000951">
    <property type="protein sequence ID" value="EDY55903.1"/>
    <property type="molecule type" value="Genomic_DNA"/>
</dbReference>
<evidence type="ECO:0000313" key="7">
    <source>
        <dbReference type="Proteomes" id="UP000002785"/>
    </source>
</evidence>
<dbReference type="AlphaFoldDB" id="B5HSU8"/>
<evidence type="ECO:0000256" key="2">
    <source>
        <dbReference type="ARBA" id="ARBA00023125"/>
    </source>
</evidence>
<dbReference type="GO" id="GO:0003700">
    <property type="term" value="F:DNA-binding transcription factor activity"/>
    <property type="evidence" value="ECO:0007669"/>
    <property type="project" value="TreeGrafter"/>
</dbReference>
<evidence type="ECO:0000313" key="6">
    <source>
        <dbReference type="EMBL" id="EDY55903.1"/>
    </source>
</evidence>
<gene>
    <name evidence="6" type="ORF">SSEG_08953</name>
</gene>
<dbReference type="PANTHER" id="PTHR30055:SF148">
    <property type="entry name" value="TETR-FAMILY TRANSCRIPTIONAL REGULATOR"/>
    <property type="match status" value="1"/>
</dbReference>
<reference evidence="6" key="1">
    <citation type="submission" date="2009-10" db="EMBL/GenBank/DDBJ databases">
        <title>The genome sequence of Streptomyces sviceus strain ATCC 29083.</title>
        <authorList>
            <consortium name="The Broad Institute Genome Sequencing Platform"/>
            <consortium name="Broad Institute Microbial Sequencing Center"/>
            <person name="Fischbach M."/>
            <person name="Godfrey P."/>
            <person name="Ward D."/>
            <person name="Young S."/>
            <person name="Zeng Q."/>
            <person name="Koehrsen M."/>
            <person name="Alvarado L."/>
            <person name="Berlin A.M."/>
            <person name="Bochicchio J."/>
            <person name="Borenstein D."/>
            <person name="Chapman S.B."/>
            <person name="Chen Z."/>
            <person name="Engels R."/>
            <person name="Freedman E."/>
            <person name="Gellesch M."/>
            <person name="Goldberg J."/>
            <person name="Griggs A."/>
            <person name="Gujja S."/>
            <person name="Heilman E.R."/>
            <person name="Heiman D.I."/>
            <person name="Hepburn T.A."/>
            <person name="Howarth C."/>
            <person name="Jen D."/>
            <person name="Larson L."/>
            <person name="Lewis B."/>
            <person name="Mehta T."/>
            <person name="Park D."/>
            <person name="Pearson M."/>
            <person name="Richards J."/>
            <person name="Roberts A."/>
            <person name="Saif S."/>
            <person name="Shea T.D."/>
            <person name="Shenoy N."/>
            <person name="Sisk P."/>
            <person name="Stolte C."/>
            <person name="Sykes S.N."/>
            <person name="Thomson T."/>
            <person name="Walk T."/>
            <person name="White J."/>
            <person name="Yandava C."/>
            <person name="Straight P."/>
            <person name="Clardy J."/>
            <person name="Hung D."/>
            <person name="Kolter R."/>
            <person name="Mekalanos J."/>
            <person name="Walker S."/>
            <person name="Walsh C.T."/>
            <person name="Wieland-Brown L.C."/>
            <person name="Haas B."/>
            <person name="Nusbaum C."/>
            <person name="Birren B."/>
        </authorList>
    </citation>
    <scope>NUCLEOTIDE SEQUENCE [LARGE SCALE GENOMIC DNA]</scope>
    <source>
        <strain evidence="6">ATCC 29083</strain>
    </source>
</reference>
<dbReference type="HOGENOM" id="CLU_069356_25_6_11"/>
<dbReference type="Gene3D" id="1.10.10.60">
    <property type="entry name" value="Homeodomain-like"/>
    <property type="match status" value="1"/>
</dbReference>
<keyword evidence="2 4" id="KW-0238">DNA-binding</keyword>
<feature type="domain" description="HTH tetR-type" evidence="5">
    <location>
        <begin position="11"/>
        <end position="71"/>
    </location>
</feature>
<dbReference type="Proteomes" id="UP000002785">
    <property type="component" value="Chromosome"/>
</dbReference>
<dbReference type="SUPFAM" id="SSF46689">
    <property type="entry name" value="Homeodomain-like"/>
    <property type="match status" value="1"/>
</dbReference>
<feature type="DNA-binding region" description="H-T-H motif" evidence="4">
    <location>
        <begin position="34"/>
        <end position="53"/>
    </location>
</feature>
<dbReference type="Pfam" id="PF00440">
    <property type="entry name" value="TetR_N"/>
    <property type="match status" value="1"/>
</dbReference>
<evidence type="ECO:0000259" key="5">
    <source>
        <dbReference type="PROSITE" id="PS50977"/>
    </source>
</evidence>
<sequence>MREERVDPRQVRSREAMVAAATTLLTEGGLDAVTHQAVATRAGVGRATVYRHWPDVLGLRLAALEAGMPPLAPAPEDVRAASGAEPRAELVHYLRQLGERLDDAQAGAVLAAVLGGAQYDDGMQHLRQTLLTQIVDALRPAITAAVDRGRLRDDVTAETFAMTAVGPLVYQRFLVGARLGHDTVDAVVDAALRAWAP</sequence>
<keyword evidence="7" id="KW-1185">Reference proteome</keyword>
<evidence type="ECO:0000256" key="4">
    <source>
        <dbReference type="PROSITE-ProRule" id="PRU00335"/>
    </source>
</evidence>
<dbReference type="SUPFAM" id="SSF48498">
    <property type="entry name" value="Tetracyclin repressor-like, C-terminal domain"/>
    <property type="match status" value="1"/>
</dbReference>
<dbReference type="PANTHER" id="PTHR30055">
    <property type="entry name" value="HTH-TYPE TRANSCRIPTIONAL REGULATOR RUTR"/>
    <property type="match status" value="1"/>
</dbReference>
<dbReference type="InterPro" id="IPR009057">
    <property type="entry name" value="Homeodomain-like_sf"/>
</dbReference>
<keyword evidence="3" id="KW-0804">Transcription</keyword>
<name>B5HSU8_STRX2</name>
<dbReference type="InterPro" id="IPR050109">
    <property type="entry name" value="HTH-type_TetR-like_transc_reg"/>
</dbReference>